<dbReference type="SUPFAM" id="SSF158472">
    <property type="entry name" value="HAMP domain-like"/>
    <property type="match status" value="1"/>
</dbReference>
<dbReference type="PANTHER" id="PTHR45436">
    <property type="entry name" value="SENSOR HISTIDINE KINASE YKOH"/>
    <property type="match status" value="1"/>
</dbReference>
<dbReference type="Proteomes" id="UP000825051">
    <property type="component" value="Chromosome"/>
</dbReference>
<reference evidence="15" key="1">
    <citation type="submission" date="2021-08" db="EMBL/GenBank/DDBJ databases">
        <title>Genome of a novel bacterium of the phylum Verrucomicrobia, Oleiharenicola sp. KSB-15.</title>
        <authorList>
            <person name="Chung J.-H."/>
            <person name="Ahn J.-H."/>
            <person name="Yoon Y."/>
            <person name="Kim D.-Y."/>
            <person name="An S.-H."/>
            <person name="Park I."/>
            <person name="Yeon J."/>
        </authorList>
    </citation>
    <scope>NUCLEOTIDE SEQUENCE</scope>
    <source>
        <strain evidence="15">KSB-15</strain>
    </source>
</reference>
<evidence type="ECO:0000256" key="3">
    <source>
        <dbReference type="ARBA" id="ARBA00012438"/>
    </source>
</evidence>
<dbReference type="InterPro" id="IPR003594">
    <property type="entry name" value="HATPase_dom"/>
</dbReference>
<dbReference type="PRINTS" id="PR00344">
    <property type="entry name" value="BCTRLSENSOR"/>
</dbReference>
<name>A0A8F9TXK8_9BACT</name>
<evidence type="ECO:0000256" key="9">
    <source>
        <dbReference type="ARBA" id="ARBA00023012"/>
    </source>
</evidence>
<dbReference type="Gene3D" id="1.10.8.500">
    <property type="entry name" value="HAMP domain in histidine kinase"/>
    <property type="match status" value="1"/>
</dbReference>
<keyword evidence="16" id="KW-1185">Reference proteome</keyword>
<dbReference type="SMART" id="SM00388">
    <property type="entry name" value="HisKA"/>
    <property type="match status" value="1"/>
</dbReference>
<keyword evidence="7 15" id="KW-0418">Kinase</keyword>
<dbReference type="PROSITE" id="PS50109">
    <property type="entry name" value="HIS_KIN"/>
    <property type="match status" value="1"/>
</dbReference>
<dbReference type="InterPro" id="IPR036097">
    <property type="entry name" value="HisK_dim/P_sf"/>
</dbReference>
<keyword evidence="9" id="KW-0902">Two-component regulatory system</keyword>
<dbReference type="Pfam" id="PF02518">
    <property type="entry name" value="HATPase_c"/>
    <property type="match status" value="1"/>
</dbReference>
<dbReference type="InterPro" id="IPR050428">
    <property type="entry name" value="TCS_sensor_his_kinase"/>
</dbReference>
<evidence type="ECO:0000256" key="12">
    <source>
        <dbReference type="SAM" id="Phobius"/>
    </source>
</evidence>
<comment type="subcellular location">
    <subcellularLocation>
        <location evidence="2">Membrane</location>
    </subcellularLocation>
</comment>
<dbReference type="PROSITE" id="PS51257">
    <property type="entry name" value="PROKAR_LIPOPROTEIN"/>
    <property type="match status" value="1"/>
</dbReference>
<dbReference type="InterPro" id="IPR005467">
    <property type="entry name" value="His_kinase_dom"/>
</dbReference>
<evidence type="ECO:0000313" key="16">
    <source>
        <dbReference type="Proteomes" id="UP000825051"/>
    </source>
</evidence>
<dbReference type="SUPFAM" id="SSF55874">
    <property type="entry name" value="ATPase domain of HSP90 chaperone/DNA topoisomerase II/histidine kinase"/>
    <property type="match status" value="1"/>
</dbReference>
<protein>
    <recommendedName>
        <fullName evidence="3">histidine kinase</fullName>
        <ecNumber evidence="3">2.7.13.3</ecNumber>
    </recommendedName>
</protein>
<evidence type="ECO:0000259" key="13">
    <source>
        <dbReference type="PROSITE" id="PS50109"/>
    </source>
</evidence>
<accession>A0A8F9TXK8</accession>
<dbReference type="SMART" id="SM00304">
    <property type="entry name" value="HAMP"/>
    <property type="match status" value="1"/>
</dbReference>
<evidence type="ECO:0000259" key="14">
    <source>
        <dbReference type="PROSITE" id="PS50885"/>
    </source>
</evidence>
<gene>
    <name evidence="15" type="ORF">K0B96_04320</name>
</gene>
<dbReference type="GO" id="GO:0000155">
    <property type="term" value="F:phosphorelay sensor kinase activity"/>
    <property type="evidence" value="ECO:0007669"/>
    <property type="project" value="InterPro"/>
</dbReference>
<evidence type="ECO:0000256" key="10">
    <source>
        <dbReference type="ARBA" id="ARBA00023136"/>
    </source>
</evidence>
<keyword evidence="5" id="KW-0808">Transferase</keyword>
<dbReference type="AlphaFoldDB" id="A0A8F9TXK8"/>
<dbReference type="InterPro" id="IPR036890">
    <property type="entry name" value="HATPase_C_sf"/>
</dbReference>
<evidence type="ECO:0000256" key="1">
    <source>
        <dbReference type="ARBA" id="ARBA00000085"/>
    </source>
</evidence>
<dbReference type="CDD" id="cd06225">
    <property type="entry name" value="HAMP"/>
    <property type="match status" value="1"/>
</dbReference>
<keyword evidence="6 12" id="KW-0812">Transmembrane</keyword>
<keyword evidence="10 12" id="KW-0472">Membrane</keyword>
<evidence type="ECO:0000313" key="15">
    <source>
        <dbReference type="EMBL" id="QYM79851.1"/>
    </source>
</evidence>
<dbReference type="KEGG" id="ole:K0B96_04320"/>
<dbReference type="Pfam" id="PF00672">
    <property type="entry name" value="HAMP"/>
    <property type="match status" value="1"/>
</dbReference>
<feature type="domain" description="Histidine kinase" evidence="13">
    <location>
        <begin position="297"/>
        <end position="505"/>
    </location>
</feature>
<dbReference type="InterPro" id="IPR003660">
    <property type="entry name" value="HAMP_dom"/>
</dbReference>
<evidence type="ECO:0000256" key="11">
    <source>
        <dbReference type="SAM" id="MobiDB-lite"/>
    </source>
</evidence>
<evidence type="ECO:0000256" key="2">
    <source>
        <dbReference type="ARBA" id="ARBA00004370"/>
    </source>
</evidence>
<dbReference type="RefSeq" id="WP_220164240.1">
    <property type="nucleotide sequence ID" value="NZ_CP080507.1"/>
</dbReference>
<evidence type="ECO:0000256" key="5">
    <source>
        <dbReference type="ARBA" id="ARBA00022679"/>
    </source>
</evidence>
<dbReference type="Gene3D" id="3.30.565.10">
    <property type="entry name" value="Histidine kinase-like ATPase, C-terminal domain"/>
    <property type="match status" value="1"/>
</dbReference>
<feature type="compositionally biased region" description="Pro residues" evidence="11">
    <location>
        <begin position="110"/>
        <end position="126"/>
    </location>
</feature>
<dbReference type="EC" id="2.7.13.3" evidence="3"/>
<dbReference type="PANTHER" id="PTHR45436:SF5">
    <property type="entry name" value="SENSOR HISTIDINE KINASE TRCS"/>
    <property type="match status" value="1"/>
</dbReference>
<dbReference type="InterPro" id="IPR003661">
    <property type="entry name" value="HisK_dim/P_dom"/>
</dbReference>
<dbReference type="SMART" id="SM00387">
    <property type="entry name" value="HATPase_c"/>
    <property type="match status" value="1"/>
</dbReference>
<dbReference type="Pfam" id="PF00512">
    <property type="entry name" value="HisKA"/>
    <property type="match status" value="1"/>
</dbReference>
<dbReference type="CDD" id="cd00082">
    <property type="entry name" value="HisKA"/>
    <property type="match status" value="1"/>
</dbReference>
<keyword evidence="8 12" id="KW-1133">Transmembrane helix</keyword>
<evidence type="ECO:0000256" key="6">
    <source>
        <dbReference type="ARBA" id="ARBA00022692"/>
    </source>
</evidence>
<evidence type="ECO:0000256" key="7">
    <source>
        <dbReference type="ARBA" id="ARBA00022777"/>
    </source>
</evidence>
<feature type="domain" description="HAMP" evidence="14">
    <location>
        <begin position="237"/>
        <end position="289"/>
    </location>
</feature>
<feature type="transmembrane region" description="Helical" evidence="12">
    <location>
        <begin position="214"/>
        <end position="236"/>
    </location>
</feature>
<organism evidence="15 16">
    <name type="scientific">Horticoccus luteus</name>
    <dbReference type="NCBI Taxonomy" id="2862869"/>
    <lineage>
        <taxon>Bacteria</taxon>
        <taxon>Pseudomonadati</taxon>
        <taxon>Verrucomicrobiota</taxon>
        <taxon>Opitutia</taxon>
        <taxon>Opitutales</taxon>
        <taxon>Opitutaceae</taxon>
        <taxon>Horticoccus</taxon>
    </lineage>
</organism>
<feature type="compositionally biased region" description="Basic and acidic residues" evidence="11">
    <location>
        <begin position="128"/>
        <end position="155"/>
    </location>
</feature>
<proteinExistence type="predicted"/>
<dbReference type="SUPFAM" id="SSF47384">
    <property type="entry name" value="Homodimeric domain of signal transducing histidine kinase"/>
    <property type="match status" value="1"/>
</dbReference>
<evidence type="ECO:0000256" key="8">
    <source>
        <dbReference type="ARBA" id="ARBA00022989"/>
    </source>
</evidence>
<evidence type="ECO:0000256" key="4">
    <source>
        <dbReference type="ARBA" id="ARBA00022553"/>
    </source>
</evidence>
<dbReference type="InterPro" id="IPR004358">
    <property type="entry name" value="Sig_transdc_His_kin-like_C"/>
</dbReference>
<keyword evidence="4" id="KW-0597">Phosphoprotein</keyword>
<sequence>MHVRFPLSLKVSLWLVLNLLLVAALAACVLFVTSDASGLDALVRGPAGERAQAAANLLAAELRATDDATAAVAHLPLSDQLDYAVVANESGETRAGHAPELPREVIALLRPPPPLGLPPPPPGSRPPPRHDRDEFHDDAPPRDDAAPPPDLRSDRPGANARNLARGRHLFHVGEPAAWWLIVRMPPVDHNGRPEPVSLVVHSSSLRALLGLLDLTPWFLTAAGVLVVSILFWLPLVRGISRALRQLGAATERIASGDFTTRVPTRRRDELGHLGESVNRMAARLETQAQGQKRFLGDVAHELGSPLGRLQVAVEILEQRTGAAATAPLGDVRDEVQHMSQLVNELMAFTQAGLRPRAASLAPVELAPLLQRVHMREAPAIVCRVEVAPSLRVLADARLLERAVANLLRNAARYAPGSHVFLSAAPDDGHIKLIVEDDGPGVPPEALARLGEPFFRPDEARSADTGGSGLGLAIVRSSIAACGGNVRFFNRTPHGFGAEIQLARAP</sequence>
<dbReference type="PROSITE" id="PS50885">
    <property type="entry name" value="HAMP"/>
    <property type="match status" value="1"/>
</dbReference>
<dbReference type="EMBL" id="CP080507">
    <property type="protein sequence ID" value="QYM79851.1"/>
    <property type="molecule type" value="Genomic_DNA"/>
</dbReference>
<dbReference type="Gene3D" id="1.10.287.130">
    <property type="match status" value="1"/>
</dbReference>
<comment type="catalytic activity">
    <reaction evidence="1">
        <text>ATP + protein L-histidine = ADP + protein N-phospho-L-histidine.</text>
        <dbReference type="EC" id="2.7.13.3"/>
    </reaction>
</comment>
<feature type="region of interest" description="Disordered" evidence="11">
    <location>
        <begin position="109"/>
        <end position="159"/>
    </location>
</feature>
<dbReference type="GO" id="GO:0016020">
    <property type="term" value="C:membrane"/>
    <property type="evidence" value="ECO:0007669"/>
    <property type="project" value="UniProtKB-SubCell"/>
</dbReference>